<evidence type="ECO:0000256" key="1">
    <source>
        <dbReference type="SAM" id="MobiDB-lite"/>
    </source>
</evidence>
<accession>A0A023GFY0</accession>
<dbReference type="InterPro" id="IPR044840">
    <property type="entry name" value="Nup188"/>
</dbReference>
<dbReference type="GO" id="GO:0017056">
    <property type="term" value="F:structural constituent of nuclear pore"/>
    <property type="evidence" value="ECO:0007669"/>
    <property type="project" value="InterPro"/>
</dbReference>
<feature type="region of interest" description="Disordered" evidence="1">
    <location>
        <begin position="262"/>
        <end position="286"/>
    </location>
</feature>
<dbReference type="GO" id="GO:0006606">
    <property type="term" value="P:protein import into nucleus"/>
    <property type="evidence" value="ECO:0007669"/>
    <property type="project" value="TreeGrafter"/>
</dbReference>
<reference evidence="2" key="1">
    <citation type="submission" date="2014-03" db="EMBL/GenBank/DDBJ databases">
        <title>The sialotranscriptome of Amblyomma triste, Amblyomma parvum and Amblyomma cajennense ticks, uncovered by 454-based RNA-seq.</title>
        <authorList>
            <person name="Garcia G.R."/>
            <person name="Gardinassi L.G."/>
            <person name="Ribeiro J.M."/>
            <person name="Anatriello E."/>
            <person name="Ferreira B.R."/>
            <person name="Moreira H.N."/>
            <person name="Mafra C."/>
            <person name="Olegario M.M."/>
            <person name="Szabo P.J."/>
            <person name="Miranda-Santos I.K."/>
            <person name="Maruyama S.R."/>
        </authorList>
    </citation>
    <scope>NUCLEOTIDE SEQUENCE</scope>
    <source>
        <strain evidence="2">Mato Grasso do Sul</strain>
        <tissue evidence="2">Salivary glands</tissue>
    </source>
</reference>
<name>A0A023GFY0_AMBTT</name>
<feature type="region of interest" description="Disordered" evidence="1">
    <location>
        <begin position="441"/>
        <end position="462"/>
    </location>
</feature>
<evidence type="ECO:0000313" key="2">
    <source>
        <dbReference type="EMBL" id="JAC31660.1"/>
    </source>
</evidence>
<dbReference type="PANTHER" id="PTHR31431">
    <property type="entry name" value="NUCLEOPORIN NUP188 HOMOLOG"/>
    <property type="match status" value="1"/>
</dbReference>
<dbReference type="PANTHER" id="PTHR31431:SF1">
    <property type="entry name" value="NUCLEOPORIN NUP188"/>
    <property type="match status" value="1"/>
</dbReference>
<sequence length="481" mass="53344">MVKMIRLHQGAEKEACPLNLHNWVGCLCPVLTYYERRCSQEGLRSPNSLIVQASTTLTILLKELLSLSKDNADYIPVLQQNLVVGQLARLLQGSLQARKDSRLAQAICNFFLTLTTVPQMAEALQCSGVIHHVSPYLLACYQGTDSGWLTVYQLLVQLVTALLHSLRHFFLEDALGFMAVHVGRLSACLTQVRSNPTQIDEALVTCRFVCKVASLRTMCQFDQTNPLITLMASVGSLTSCTVAYLSRPNLLQHMLEYKKGSAVKPQPEEQGSQPRRQLSTDDVIDPSPRLTEARRKLLELLFICLSCCQKYSPSVAEALSDLALDIAEWRPVVQLSFQSPSVEQEQQLTFGALIAAAQLCLKSLIKTDKHQSPAKSPAGVLGSHYQQRLLEFAVLEMSLSVALGQALLYRLLPAVPLQEKQVLSRALSGEINLIKTEVQRHLRRGGQGSPSTSRTKTPPLDPVSEWSLVQTFIDIVEQVFK</sequence>
<dbReference type="AlphaFoldDB" id="A0A023GFY0"/>
<proteinExistence type="evidence at transcript level"/>
<protein>
    <submittedName>
        <fullName evidence="2">Putative nucleoporin 188kda strongylocentrotus purpuratus</fullName>
    </submittedName>
</protein>
<dbReference type="GO" id="GO:0044611">
    <property type="term" value="C:nuclear pore inner ring"/>
    <property type="evidence" value="ECO:0007669"/>
    <property type="project" value="TreeGrafter"/>
</dbReference>
<dbReference type="EMBL" id="GBBM01003758">
    <property type="protein sequence ID" value="JAC31660.1"/>
    <property type="molecule type" value="mRNA"/>
</dbReference>
<dbReference type="GO" id="GO:0006405">
    <property type="term" value="P:RNA export from nucleus"/>
    <property type="evidence" value="ECO:0007669"/>
    <property type="project" value="TreeGrafter"/>
</dbReference>
<organism evidence="2">
    <name type="scientific">Amblyomma triste</name>
    <name type="common">Neotropical tick</name>
    <dbReference type="NCBI Taxonomy" id="251400"/>
    <lineage>
        <taxon>Eukaryota</taxon>
        <taxon>Metazoa</taxon>
        <taxon>Ecdysozoa</taxon>
        <taxon>Arthropoda</taxon>
        <taxon>Chelicerata</taxon>
        <taxon>Arachnida</taxon>
        <taxon>Acari</taxon>
        <taxon>Parasitiformes</taxon>
        <taxon>Ixodida</taxon>
        <taxon>Ixodoidea</taxon>
        <taxon>Ixodidae</taxon>
        <taxon>Amblyomminae</taxon>
        <taxon>Amblyomma</taxon>
    </lineage>
</organism>